<sequence length="257" mass="27840">MRYITTIYLFLAFTITSCSYKQTQVLLQQNATDTVATKSYANISNYQIRPHDILQITNVQANKSLVDITAGVAQTNTALGGAQINADNYAVEDDGTVALTGLGRVKVAGLTRVAARNYIESLYAKNILTNPLLDVRIINLKVTLLGEVKTPGQIVLTHDNTSLIEVLGQVGGLSDKADNKTVQIIRGGQTPKTDIIDLSDARVLADPRLIVQNGDVIVVAQNSRAIRSEKLQDFSSIASPVLLVINTALIILTLIRR</sequence>
<comment type="similarity">
    <text evidence="2">Belongs to the BexD/CtrA/VexA family.</text>
</comment>
<evidence type="ECO:0000256" key="15">
    <source>
        <dbReference type="SAM" id="Phobius"/>
    </source>
</evidence>
<dbReference type="Gene3D" id="3.30.1950.10">
    <property type="entry name" value="wza like domain"/>
    <property type="match status" value="1"/>
</dbReference>
<keyword evidence="8" id="KW-0625">Polysaccharide transport</keyword>
<dbReference type="PANTHER" id="PTHR33619">
    <property type="entry name" value="POLYSACCHARIDE EXPORT PROTEIN GFCE-RELATED"/>
    <property type="match status" value="1"/>
</dbReference>
<name>A0ABW5XMB1_9SPHI</name>
<keyword evidence="7" id="KW-0732">Signal</keyword>
<evidence type="ECO:0000259" key="17">
    <source>
        <dbReference type="Pfam" id="PF22461"/>
    </source>
</evidence>
<protein>
    <submittedName>
        <fullName evidence="18">Polysaccharide biosynthesis/export family protein</fullName>
    </submittedName>
</protein>
<evidence type="ECO:0000256" key="12">
    <source>
        <dbReference type="ARBA" id="ARBA00023139"/>
    </source>
</evidence>
<evidence type="ECO:0000256" key="2">
    <source>
        <dbReference type="ARBA" id="ARBA00009450"/>
    </source>
</evidence>
<keyword evidence="10" id="KW-0626">Porin</keyword>
<keyword evidence="12" id="KW-0564">Palmitate</keyword>
<evidence type="ECO:0000256" key="3">
    <source>
        <dbReference type="ARBA" id="ARBA00022448"/>
    </source>
</evidence>
<keyword evidence="13" id="KW-0998">Cell outer membrane</keyword>
<evidence type="ECO:0000313" key="18">
    <source>
        <dbReference type="EMBL" id="MFD2864278.1"/>
    </source>
</evidence>
<accession>A0ABW5XMB1</accession>
<evidence type="ECO:0000256" key="6">
    <source>
        <dbReference type="ARBA" id="ARBA00022692"/>
    </source>
</evidence>
<keyword evidence="5" id="KW-0762">Sugar transport</keyword>
<keyword evidence="4" id="KW-1134">Transmembrane beta strand</keyword>
<evidence type="ECO:0000256" key="1">
    <source>
        <dbReference type="ARBA" id="ARBA00004571"/>
    </source>
</evidence>
<organism evidence="18 19">
    <name type="scientific">Mucilaginibacter antarcticus</name>
    <dbReference type="NCBI Taxonomy" id="1855725"/>
    <lineage>
        <taxon>Bacteria</taxon>
        <taxon>Pseudomonadati</taxon>
        <taxon>Bacteroidota</taxon>
        <taxon>Sphingobacteriia</taxon>
        <taxon>Sphingobacteriales</taxon>
        <taxon>Sphingobacteriaceae</taxon>
        <taxon>Mucilaginibacter</taxon>
    </lineage>
</organism>
<dbReference type="Proteomes" id="UP001597601">
    <property type="component" value="Unassembled WGS sequence"/>
</dbReference>
<keyword evidence="14" id="KW-0449">Lipoprotein</keyword>
<evidence type="ECO:0000256" key="13">
    <source>
        <dbReference type="ARBA" id="ARBA00023237"/>
    </source>
</evidence>
<keyword evidence="9" id="KW-0406">Ion transport</keyword>
<comment type="caution">
    <text evidence="18">The sequence shown here is derived from an EMBL/GenBank/DDBJ whole genome shotgun (WGS) entry which is preliminary data.</text>
</comment>
<dbReference type="InterPro" id="IPR054765">
    <property type="entry name" value="SLBB_dom"/>
</dbReference>
<feature type="domain" description="Polysaccharide export protein N-terminal" evidence="16">
    <location>
        <begin position="44"/>
        <end position="137"/>
    </location>
</feature>
<evidence type="ECO:0000256" key="5">
    <source>
        <dbReference type="ARBA" id="ARBA00022597"/>
    </source>
</evidence>
<evidence type="ECO:0000256" key="14">
    <source>
        <dbReference type="ARBA" id="ARBA00023288"/>
    </source>
</evidence>
<keyword evidence="6 15" id="KW-0812">Transmembrane</keyword>
<keyword evidence="3" id="KW-0813">Transport</keyword>
<keyword evidence="11 15" id="KW-0472">Membrane</keyword>
<dbReference type="PANTHER" id="PTHR33619:SF3">
    <property type="entry name" value="POLYSACCHARIDE EXPORT PROTEIN GFCE-RELATED"/>
    <property type="match status" value="1"/>
</dbReference>
<evidence type="ECO:0000256" key="7">
    <source>
        <dbReference type="ARBA" id="ARBA00022729"/>
    </source>
</evidence>
<dbReference type="InterPro" id="IPR049712">
    <property type="entry name" value="Poly_export"/>
</dbReference>
<dbReference type="Pfam" id="PF02563">
    <property type="entry name" value="Poly_export"/>
    <property type="match status" value="1"/>
</dbReference>
<evidence type="ECO:0000256" key="8">
    <source>
        <dbReference type="ARBA" id="ARBA00023047"/>
    </source>
</evidence>
<dbReference type="PROSITE" id="PS51257">
    <property type="entry name" value="PROKAR_LIPOPROTEIN"/>
    <property type="match status" value="1"/>
</dbReference>
<evidence type="ECO:0000256" key="4">
    <source>
        <dbReference type="ARBA" id="ARBA00022452"/>
    </source>
</evidence>
<dbReference type="InterPro" id="IPR003715">
    <property type="entry name" value="Poly_export_N"/>
</dbReference>
<evidence type="ECO:0000256" key="11">
    <source>
        <dbReference type="ARBA" id="ARBA00023136"/>
    </source>
</evidence>
<reference evidence="19" key="1">
    <citation type="journal article" date="2019" name="Int. J. Syst. Evol. Microbiol.">
        <title>The Global Catalogue of Microorganisms (GCM) 10K type strain sequencing project: providing services to taxonomists for standard genome sequencing and annotation.</title>
        <authorList>
            <consortium name="The Broad Institute Genomics Platform"/>
            <consortium name="The Broad Institute Genome Sequencing Center for Infectious Disease"/>
            <person name="Wu L."/>
            <person name="Ma J."/>
        </authorList>
    </citation>
    <scope>NUCLEOTIDE SEQUENCE [LARGE SCALE GENOMIC DNA]</scope>
    <source>
        <strain evidence="19">KCTC 52232</strain>
    </source>
</reference>
<keyword evidence="19" id="KW-1185">Reference proteome</keyword>
<dbReference type="EMBL" id="JBHUON010000005">
    <property type="protein sequence ID" value="MFD2864278.1"/>
    <property type="molecule type" value="Genomic_DNA"/>
</dbReference>
<proteinExistence type="inferred from homology"/>
<gene>
    <name evidence="18" type="ORF">ACFSYC_06210</name>
</gene>
<feature type="domain" description="SLBB" evidence="17">
    <location>
        <begin position="141"/>
        <end position="219"/>
    </location>
</feature>
<dbReference type="RefSeq" id="WP_377124645.1">
    <property type="nucleotide sequence ID" value="NZ_JBHUON010000005.1"/>
</dbReference>
<dbReference type="Gene3D" id="3.10.560.10">
    <property type="entry name" value="Outer membrane lipoprotein wza domain like"/>
    <property type="match status" value="1"/>
</dbReference>
<comment type="subcellular location">
    <subcellularLocation>
        <location evidence="1">Cell outer membrane</location>
        <topology evidence="1">Multi-pass membrane protein</topology>
    </subcellularLocation>
</comment>
<feature type="transmembrane region" description="Helical" evidence="15">
    <location>
        <begin position="237"/>
        <end position="255"/>
    </location>
</feature>
<dbReference type="Pfam" id="PF22461">
    <property type="entry name" value="SLBB_2"/>
    <property type="match status" value="1"/>
</dbReference>
<evidence type="ECO:0000259" key="16">
    <source>
        <dbReference type="Pfam" id="PF02563"/>
    </source>
</evidence>
<evidence type="ECO:0000256" key="10">
    <source>
        <dbReference type="ARBA" id="ARBA00023114"/>
    </source>
</evidence>
<evidence type="ECO:0000256" key="9">
    <source>
        <dbReference type="ARBA" id="ARBA00023065"/>
    </source>
</evidence>
<evidence type="ECO:0000313" key="19">
    <source>
        <dbReference type="Proteomes" id="UP001597601"/>
    </source>
</evidence>
<keyword evidence="15" id="KW-1133">Transmembrane helix</keyword>